<dbReference type="Proteomes" id="UP000202259">
    <property type="component" value="Chromosome"/>
</dbReference>
<proteinExistence type="predicted"/>
<evidence type="ECO:0000256" key="1">
    <source>
        <dbReference type="SAM" id="Phobius"/>
    </source>
</evidence>
<dbReference type="InterPro" id="IPR025489">
    <property type="entry name" value="DUF4381"/>
</dbReference>
<dbReference type="OrthoDB" id="283083at2"/>
<keyword evidence="1" id="KW-1133">Transmembrane helix</keyword>
<name>A0A222G410_9GAMM</name>
<reference evidence="2 3" key="1">
    <citation type="submission" date="2017-08" db="EMBL/GenBank/DDBJ databases">
        <title>Complete genome of Colwellia sp. NB097-1, a psychrophile bacterium ioslated from Bering Sea.</title>
        <authorList>
            <person name="Chen X."/>
        </authorList>
    </citation>
    <scope>NUCLEOTIDE SEQUENCE [LARGE SCALE GENOMIC DNA]</scope>
    <source>
        <strain evidence="2 3">NB097-1</strain>
    </source>
</reference>
<keyword evidence="1" id="KW-0472">Membrane</keyword>
<dbReference type="Pfam" id="PF14316">
    <property type="entry name" value="DUF4381"/>
    <property type="match status" value="1"/>
</dbReference>
<dbReference type="KEGG" id="cber:B5D82_02030"/>
<evidence type="ECO:0000313" key="2">
    <source>
        <dbReference type="EMBL" id="ASP46666.1"/>
    </source>
</evidence>
<dbReference type="RefSeq" id="WP_081148815.1">
    <property type="nucleotide sequence ID" value="NZ_CP020465.1"/>
</dbReference>
<organism evidence="2 3">
    <name type="scientific">Cognaticolwellia beringensis</name>
    <dbReference type="NCBI Taxonomy" id="1967665"/>
    <lineage>
        <taxon>Bacteria</taxon>
        <taxon>Pseudomonadati</taxon>
        <taxon>Pseudomonadota</taxon>
        <taxon>Gammaproteobacteria</taxon>
        <taxon>Alteromonadales</taxon>
        <taxon>Colwelliaceae</taxon>
        <taxon>Cognaticolwellia</taxon>
    </lineage>
</organism>
<accession>A0A222G410</accession>
<gene>
    <name evidence="2" type="ORF">B5D82_02030</name>
</gene>
<keyword evidence="3" id="KW-1185">Reference proteome</keyword>
<sequence length="189" mass="21077">MDPLAQLSDIHLPSNVHNYPIAPGWWLLAILALALIIYTVVKLRQYFIKRKVQKIALKQLTTATEISSIVAMLKWAALQYFPREKVAHLTGDAFKTFLITTLPTKQQDKFSELSAEHFNSVYQSDSASQKTDDFSAAAKLWLSYALPPKKDLPVLASAITKNSSASLDNSKEIEDISVEDIVKNEGVKS</sequence>
<feature type="transmembrane region" description="Helical" evidence="1">
    <location>
        <begin position="20"/>
        <end position="41"/>
    </location>
</feature>
<evidence type="ECO:0000313" key="3">
    <source>
        <dbReference type="Proteomes" id="UP000202259"/>
    </source>
</evidence>
<protein>
    <submittedName>
        <fullName evidence="2">DUF4381 domain-containing protein</fullName>
    </submittedName>
</protein>
<dbReference type="EMBL" id="CP020465">
    <property type="protein sequence ID" value="ASP46666.1"/>
    <property type="molecule type" value="Genomic_DNA"/>
</dbReference>
<dbReference type="AlphaFoldDB" id="A0A222G410"/>
<keyword evidence="1" id="KW-0812">Transmembrane</keyword>